<dbReference type="GO" id="GO:0006813">
    <property type="term" value="P:potassium ion transport"/>
    <property type="evidence" value="ECO:0007669"/>
    <property type="project" value="InterPro"/>
</dbReference>
<keyword evidence="1" id="KW-1133">Transmembrane helix</keyword>
<name>A0A4Y9ESP1_9SPHN</name>
<evidence type="ECO:0000256" key="1">
    <source>
        <dbReference type="SAM" id="Phobius"/>
    </source>
</evidence>
<protein>
    <submittedName>
        <fullName evidence="3">Potassium channel protein</fullName>
    </submittedName>
</protein>
<feature type="domain" description="RCK N-terminal" evidence="2">
    <location>
        <begin position="138"/>
        <end position="256"/>
    </location>
</feature>
<dbReference type="SUPFAM" id="SSF51735">
    <property type="entry name" value="NAD(P)-binding Rossmann-fold domains"/>
    <property type="match status" value="1"/>
</dbReference>
<accession>A0A4Y9ESP1</accession>
<dbReference type="OrthoDB" id="9111293at2"/>
<feature type="transmembrane region" description="Helical" evidence="1">
    <location>
        <begin position="34"/>
        <end position="54"/>
    </location>
</feature>
<dbReference type="InterPro" id="IPR036291">
    <property type="entry name" value="NAD(P)-bd_dom_sf"/>
</dbReference>
<evidence type="ECO:0000313" key="4">
    <source>
        <dbReference type="Proteomes" id="UP000297737"/>
    </source>
</evidence>
<keyword evidence="3" id="KW-0813">Transport</keyword>
<evidence type="ECO:0000259" key="2">
    <source>
        <dbReference type="PROSITE" id="PS51201"/>
    </source>
</evidence>
<keyword evidence="1" id="KW-0812">Transmembrane</keyword>
<keyword evidence="3" id="KW-0406">Ion transport</keyword>
<dbReference type="EMBL" id="SIHO01000001">
    <property type="protein sequence ID" value="TFU06330.1"/>
    <property type="molecule type" value="Genomic_DNA"/>
</dbReference>
<organism evidence="3 4">
    <name type="scientific">Glacieibacterium arshaanense</name>
    <dbReference type="NCBI Taxonomy" id="2511025"/>
    <lineage>
        <taxon>Bacteria</taxon>
        <taxon>Pseudomonadati</taxon>
        <taxon>Pseudomonadota</taxon>
        <taxon>Alphaproteobacteria</taxon>
        <taxon>Sphingomonadales</taxon>
        <taxon>Sphingosinicellaceae</taxon>
        <taxon>Glacieibacterium</taxon>
    </lineage>
</organism>
<keyword evidence="4" id="KW-1185">Reference proteome</keyword>
<comment type="caution">
    <text evidence="3">The sequence shown here is derived from an EMBL/GenBank/DDBJ whole genome shotgun (WGS) entry which is preliminary data.</text>
</comment>
<dbReference type="GO" id="GO:0034220">
    <property type="term" value="P:monoatomic ion transmembrane transport"/>
    <property type="evidence" value="ECO:0007669"/>
    <property type="project" value="UniProtKB-KW"/>
</dbReference>
<keyword evidence="1" id="KW-0472">Membrane</keyword>
<sequence>MSHGSNKRDCNVSFYRVSDPSRGAYRLRVWRRQALGSMAMLLALMAFSTFGLAFLDPGTMSYSGKLFVGLWNSANIVSTLGDFSAFNTQQRQFMIIMMLSTMFIGGFTITRLNGLLSNEDVLIYRENRRMQRTLNTLTNHVVVVGFDAVGAKVANHMRGQGDTVVIVTAIEDRAAAAAEQKFTVVLGDAGVDDDVLHHAKIDKARALIVATADPNRNLVITLMAHTLNPKLAIAVYGENGSRRELLKRAGATIVVTAEDLIATALVEKLVTNAAV</sequence>
<dbReference type="PANTHER" id="PTHR43833">
    <property type="entry name" value="POTASSIUM CHANNEL PROTEIN 2-RELATED-RELATED"/>
    <property type="match status" value="1"/>
</dbReference>
<dbReference type="InterPro" id="IPR050721">
    <property type="entry name" value="Trk_Ktr_HKT_K-transport"/>
</dbReference>
<dbReference type="AlphaFoldDB" id="A0A4Y9ESP1"/>
<proteinExistence type="predicted"/>
<keyword evidence="3" id="KW-0407">Ion channel</keyword>
<reference evidence="3 4" key="1">
    <citation type="submission" date="2019-02" db="EMBL/GenBank/DDBJ databases">
        <title>Polymorphobacter sp. isolated from the lake at the Tibet of China.</title>
        <authorList>
            <person name="Li A."/>
        </authorList>
    </citation>
    <scope>NUCLEOTIDE SEQUENCE [LARGE SCALE GENOMIC DNA]</scope>
    <source>
        <strain evidence="3 4">DJ1R-1</strain>
    </source>
</reference>
<dbReference type="Gene3D" id="3.40.50.720">
    <property type="entry name" value="NAD(P)-binding Rossmann-like Domain"/>
    <property type="match status" value="1"/>
</dbReference>
<dbReference type="PROSITE" id="PS51201">
    <property type="entry name" value="RCK_N"/>
    <property type="match status" value="1"/>
</dbReference>
<dbReference type="Proteomes" id="UP000297737">
    <property type="component" value="Unassembled WGS sequence"/>
</dbReference>
<gene>
    <name evidence="3" type="ORF">EUV02_04880</name>
</gene>
<dbReference type="InterPro" id="IPR003148">
    <property type="entry name" value="RCK_N"/>
</dbReference>
<feature type="transmembrane region" description="Helical" evidence="1">
    <location>
        <begin position="93"/>
        <end position="112"/>
    </location>
</feature>
<evidence type="ECO:0000313" key="3">
    <source>
        <dbReference type="EMBL" id="TFU06330.1"/>
    </source>
</evidence>
<dbReference type="Pfam" id="PF02254">
    <property type="entry name" value="TrkA_N"/>
    <property type="match status" value="1"/>
</dbReference>